<proteinExistence type="inferred from homology"/>
<comment type="similarity">
    <text evidence="2 7">Belongs to the BBR/BPC family.</text>
</comment>
<accession>A0A8T2V2Z9</accession>
<dbReference type="PANTHER" id="PTHR31421:SF22">
    <property type="entry name" value="PROTEIN BASIC PENTACYSTEINE3"/>
    <property type="match status" value="1"/>
</dbReference>
<sequence length="308" mass="34602">MKSREIAKMDARHCSWSNLDQAYLKDFFRDNSSTRVTEVIRERDEAYADRDKALTEKKIACNERDAAMVQRDVAYADRNRAWMERDKAIAALTIICSNSDDPEGAAKLLQVLNLIANHSHGGNNLLSAPMSAQQVGNWDEDIPFQRQGKQGIKAAKRETSKKRKHSMNSSQDLQVSKSYKKKQMQQVKVKLGRSKQGETSNSLIPYVPPYDLASTPVPFCSCTGTKRQCYRWGSGGWQSSCCTTFLSAYPLPVNHARRNSRVAGRKMSGGAFKKLLDRLAGTGVDVTQPIDLKNHWAKHGTNKYVTVR</sequence>
<dbReference type="GO" id="GO:0005634">
    <property type="term" value="C:nucleus"/>
    <property type="evidence" value="ECO:0007669"/>
    <property type="project" value="UniProtKB-SubCell"/>
</dbReference>
<evidence type="ECO:0000256" key="8">
    <source>
        <dbReference type="SAM" id="MobiDB-lite"/>
    </source>
</evidence>
<evidence type="ECO:0000256" key="2">
    <source>
        <dbReference type="ARBA" id="ARBA00007911"/>
    </source>
</evidence>
<dbReference type="InterPro" id="IPR010409">
    <property type="entry name" value="GAGA-bd_tscrpt_act"/>
</dbReference>
<name>A0A8T2V2Z9_CERRI</name>
<evidence type="ECO:0000313" key="9">
    <source>
        <dbReference type="EMBL" id="KAH7438599.1"/>
    </source>
</evidence>
<organism evidence="9 10">
    <name type="scientific">Ceratopteris richardii</name>
    <name type="common">Triangle waterfern</name>
    <dbReference type="NCBI Taxonomy" id="49495"/>
    <lineage>
        <taxon>Eukaryota</taxon>
        <taxon>Viridiplantae</taxon>
        <taxon>Streptophyta</taxon>
        <taxon>Embryophyta</taxon>
        <taxon>Tracheophyta</taxon>
        <taxon>Polypodiopsida</taxon>
        <taxon>Polypodiidae</taxon>
        <taxon>Polypodiales</taxon>
        <taxon>Pteridineae</taxon>
        <taxon>Pteridaceae</taxon>
        <taxon>Parkerioideae</taxon>
        <taxon>Ceratopteris</taxon>
    </lineage>
</organism>
<evidence type="ECO:0000313" key="10">
    <source>
        <dbReference type="Proteomes" id="UP000825935"/>
    </source>
</evidence>
<gene>
    <name evidence="9" type="ORF">KP509_04G022500</name>
</gene>
<evidence type="ECO:0000256" key="3">
    <source>
        <dbReference type="ARBA" id="ARBA00023015"/>
    </source>
</evidence>
<dbReference type="OMA" id="ALYFREC"/>
<dbReference type="PANTHER" id="PTHR31421">
    <property type="entry name" value="PROTEIN BASIC PENTACYSTEINE3"/>
    <property type="match status" value="1"/>
</dbReference>
<keyword evidence="6 7" id="KW-0539">Nucleus</keyword>
<comment type="subcellular location">
    <subcellularLocation>
        <location evidence="1 7">Nucleus</location>
    </subcellularLocation>
</comment>
<keyword evidence="4 7" id="KW-0238">DNA-binding</keyword>
<dbReference type="SMART" id="SM01226">
    <property type="entry name" value="GAGA_bind"/>
    <property type="match status" value="1"/>
</dbReference>
<dbReference type="AlphaFoldDB" id="A0A8T2V2Z9"/>
<reference evidence="9" key="1">
    <citation type="submission" date="2021-08" db="EMBL/GenBank/DDBJ databases">
        <title>WGS assembly of Ceratopteris richardii.</title>
        <authorList>
            <person name="Marchant D.B."/>
            <person name="Chen G."/>
            <person name="Jenkins J."/>
            <person name="Shu S."/>
            <person name="Leebens-Mack J."/>
            <person name="Grimwood J."/>
            <person name="Schmutz J."/>
            <person name="Soltis P."/>
            <person name="Soltis D."/>
            <person name="Chen Z.-H."/>
        </authorList>
    </citation>
    <scope>NUCLEOTIDE SEQUENCE</scope>
    <source>
        <strain evidence="9">Whitten #5841</strain>
        <tissue evidence="9">Leaf</tissue>
    </source>
</reference>
<dbReference type="GO" id="GO:0043565">
    <property type="term" value="F:sequence-specific DNA binding"/>
    <property type="evidence" value="ECO:0007669"/>
    <property type="project" value="TreeGrafter"/>
</dbReference>
<comment type="caution">
    <text evidence="9">The sequence shown here is derived from an EMBL/GenBank/DDBJ whole genome shotgun (WGS) entry which is preliminary data.</text>
</comment>
<evidence type="ECO:0000256" key="1">
    <source>
        <dbReference type="ARBA" id="ARBA00004123"/>
    </source>
</evidence>
<protein>
    <recommendedName>
        <fullName evidence="7">GAGA-binding transcriptional activator</fullName>
    </recommendedName>
</protein>
<feature type="region of interest" description="Disordered" evidence="8">
    <location>
        <begin position="146"/>
        <end position="179"/>
    </location>
</feature>
<dbReference type="OrthoDB" id="1883964at2759"/>
<keyword evidence="10" id="KW-1185">Reference proteome</keyword>
<evidence type="ECO:0000256" key="7">
    <source>
        <dbReference type="RuleBase" id="RU367160"/>
    </source>
</evidence>
<dbReference type="GO" id="GO:0003700">
    <property type="term" value="F:DNA-binding transcription factor activity"/>
    <property type="evidence" value="ECO:0007669"/>
    <property type="project" value="UniProtKB-UniRule"/>
</dbReference>
<dbReference type="Proteomes" id="UP000825935">
    <property type="component" value="Chromosome 4"/>
</dbReference>
<keyword evidence="5 7" id="KW-0804">Transcription</keyword>
<evidence type="ECO:0000256" key="6">
    <source>
        <dbReference type="ARBA" id="ARBA00023242"/>
    </source>
</evidence>
<keyword evidence="3 7" id="KW-0805">Transcription regulation</keyword>
<dbReference type="EMBL" id="CM035409">
    <property type="protein sequence ID" value="KAH7438599.1"/>
    <property type="molecule type" value="Genomic_DNA"/>
</dbReference>
<dbReference type="GO" id="GO:0009723">
    <property type="term" value="P:response to ethylene"/>
    <property type="evidence" value="ECO:0007669"/>
    <property type="project" value="TreeGrafter"/>
</dbReference>
<evidence type="ECO:0000256" key="5">
    <source>
        <dbReference type="ARBA" id="ARBA00023163"/>
    </source>
</evidence>
<comment type="function">
    <text evidence="7">Transcriptional regulator that specifically binds to GA-rich elements (GAGA-repeats) present in regulatory sequences of genes involved in developmental processes.</text>
</comment>
<dbReference type="Pfam" id="PF06217">
    <property type="entry name" value="GAGA_bind"/>
    <property type="match status" value="1"/>
</dbReference>
<evidence type="ECO:0000256" key="4">
    <source>
        <dbReference type="ARBA" id="ARBA00023125"/>
    </source>
</evidence>